<dbReference type="AlphaFoldDB" id="A0A1C5K9G9"/>
<feature type="transmembrane region" description="Helical" evidence="2">
    <location>
        <begin position="283"/>
        <end position="303"/>
    </location>
</feature>
<dbReference type="RefSeq" id="WP_245716621.1">
    <property type="nucleotide sequence ID" value="NZ_FMDM01000025.1"/>
</dbReference>
<protein>
    <submittedName>
        <fullName evidence="3">Uncharacterized protein</fullName>
    </submittedName>
</protein>
<evidence type="ECO:0000313" key="3">
    <source>
        <dbReference type="EMBL" id="SCG79261.1"/>
    </source>
</evidence>
<feature type="transmembrane region" description="Helical" evidence="2">
    <location>
        <begin position="108"/>
        <end position="130"/>
    </location>
</feature>
<proteinExistence type="predicted"/>
<evidence type="ECO:0000256" key="1">
    <source>
        <dbReference type="SAM" id="MobiDB-lite"/>
    </source>
</evidence>
<keyword evidence="2" id="KW-0812">Transmembrane</keyword>
<gene>
    <name evidence="3" type="ORF">GA0070213_12532</name>
</gene>
<accession>A0A1C5K9G9</accession>
<sequence length="346" mass="35676">MTNPFRTARAEVLAVWLLATVPAPLLFFEWTHRWEEDPTVAPALWWPVLASPVLAAVLAAGQPRRRGPTGVALAVAVSTLVTAVLLGTSLAFFRWVAPLTGDARWERALLGGLALAVVGALLGYAAGGRLAHRARPVSRRGYLVGCLAVVFGALLAQSAVRFGAEGSTVGQPPTEYGGTGPYAVPDGRVTVPAAGTYAIFRVGYARAGADCRLTGAGATVRADDPVSVPPGDYGGDAATFSWVASVRLPAAGSWAMSCRSTEPDASYVLGDEPRIRGAVGRLIHWPVGVIWLFGALPGLLIGADTARRRRADRRPGGTGFVDGPARPDEVAGGGAVGAPGSVVAGS</sequence>
<dbReference type="STRING" id="745366.GA0070213_12532"/>
<keyword evidence="2" id="KW-0472">Membrane</keyword>
<dbReference type="EMBL" id="FMDM01000025">
    <property type="protein sequence ID" value="SCG79261.1"/>
    <property type="molecule type" value="Genomic_DNA"/>
</dbReference>
<feature type="transmembrane region" description="Helical" evidence="2">
    <location>
        <begin position="12"/>
        <end position="31"/>
    </location>
</feature>
<dbReference type="Proteomes" id="UP000199360">
    <property type="component" value="Unassembled WGS sequence"/>
</dbReference>
<feature type="transmembrane region" description="Helical" evidence="2">
    <location>
        <begin position="142"/>
        <end position="160"/>
    </location>
</feature>
<organism evidence="3 4">
    <name type="scientific">Micromonospora humi</name>
    <dbReference type="NCBI Taxonomy" id="745366"/>
    <lineage>
        <taxon>Bacteria</taxon>
        <taxon>Bacillati</taxon>
        <taxon>Actinomycetota</taxon>
        <taxon>Actinomycetes</taxon>
        <taxon>Micromonosporales</taxon>
        <taxon>Micromonosporaceae</taxon>
        <taxon>Micromonospora</taxon>
    </lineage>
</organism>
<name>A0A1C5K9G9_9ACTN</name>
<keyword evidence="2" id="KW-1133">Transmembrane helix</keyword>
<feature type="transmembrane region" description="Helical" evidence="2">
    <location>
        <begin position="73"/>
        <end position="96"/>
    </location>
</feature>
<keyword evidence="4" id="KW-1185">Reference proteome</keyword>
<evidence type="ECO:0000256" key="2">
    <source>
        <dbReference type="SAM" id="Phobius"/>
    </source>
</evidence>
<feature type="region of interest" description="Disordered" evidence="1">
    <location>
        <begin position="311"/>
        <end position="346"/>
    </location>
</feature>
<feature type="transmembrane region" description="Helical" evidence="2">
    <location>
        <begin position="43"/>
        <end position="61"/>
    </location>
</feature>
<evidence type="ECO:0000313" key="4">
    <source>
        <dbReference type="Proteomes" id="UP000199360"/>
    </source>
</evidence>
<reference evidence="4" key="1">
    <citation type="submission" date="2016-06" db="EMBL/GenBank/DDBJ databases">
        <authorList>
            <person name="Varghese N."/>
            <person name="Submissions Spin"/>
        </authorList>
    </citation>
    <scope>NUCLEOTIDE SEQUENCE [LARGE SCALE GENOMIC DNA]</scope>
    <source>
        <strain evidence="4">DSM 45647</strain>
    </source>
</reference>